<dbReference type="Gene3D" id="3.40.50.720">
    <property type="entry name" value="NAD(P)-binding Rossmann-like Domain"/>
    <property type="match status" value="1"/>
</dbReference>
<dbReference type="InterPro" id="IPR002347">
    <property type="entry name" value="SDR_fam"/>
</dbReference>
<dbReference type="EC" id="1.1.1.30" evidence="3"/>
<dbReference type="RefSeq" id="WP_222136096.1">
    <property type="nucleotide sequence ID" value="NZ_JAILXK010000001.1"/>
</dbReference>
<dbReference type="PANTHER" id="PTHR42879:SF2">
    <property type="entry name" value="3-OXOACYL-[ACYL-CARRIER-PROTEIN] REDUCTASE FABG"/>
    <property type="match status" value="1"/>
</dbReference>
<reference evidence="3" key="1">
    <citation type="submission" date="2021-08" db="EMBL/GenBank/DDBJ databases">
        <title>Sphingopyxis panaciterrulae sp. nov., isolated from the surface water of the Yellow Sea.</title>
        <authorList>
            <person name="Gao Z."/>
            <person name="Zhang D."/>
            <person name="Zhang A."/>
        </authorList>
    </citation>
    <scope>NUCLEOTIDE SEQUENCE</scope>
    <source>
        <strain evidence="3">XHP0097</strain>
    </source>
</reference>
<dbReference type="InterPro" id="IPR020904">
    <property type="entry name" value="Sc_DH/Rdtase_CS"/>
</dbReference>
<dbReference type="EMBL" id="JAILXK010000001">
    <property type="protein sequence ID" value="MBY4636720.1"/>
    <property type="molecule type" value="Genomic_DNA"/>
</dbReference>
<comment type="caution">
    <text evidence="3">The sequence shown here is derived from an EMBL/GenBank/DDBJ whole genome shotgun (WGS) entry which is preliminary data.</text>
</comment>
<organism evidence="3 4">
    <name type="scientific">Sphingopyxis jiangsuensis</name>
    <dbReference type="NCBI Taxonomy" id="2871171"/>
    <lineage>
        <taxon>Bacteria</taxon>
        <taxon>Pseudomonadati</taxon>
        <taxon>Pseudomonadota</taxon>
        <taxon>Alphaproteobacteria</taxon>
        <taxon>Sphingomonadales</taxon>
        <taxon>Sphingomonadaceae</taxon>
        <taxon>Sphingopyxis</taxon>
    </lineage>
</organism>
<evidence type="ECO:0000256" key="2">
    <source>
        <dbReference type="RuleBase" id="RU000363"/>
    </source>
</evidence>
<name>A0ABS7MCF6_9SPHN</name>
<dbReference type="PRINTS" id="PR00080">
    <property type="entry name" value="SDRFAMILY"/>
</dbReference>
<comment type="similarity">
    <text evidence="1 2">Belongs to the short-chain dehydrogenases/reductases (SDR) family.</text>
</comment>
<evidence type="ECO:0000313" key="4">
    <source>
        <dbReference type="Proteomes" id="UP001166571"/>
    </source>
</evidence>
<dbReference type="PRINTS" id="PR00081">
    <property type="entry name" value="GDHRDH"/>
</dbReference>
<dbReference type="Pfam" id="PF00106">
    <property type="entry name" value="adh_short"/>
    <property type="match status" value="1"/>
</dbReference>
<dbReference type="PROSITE" id="PS00061">
    <property type="entry name" value="ADH_SHORT"/>
    <property type="match status" value="1"/>
</dbReference>
<evidence type="ECO:0000313" key="3">
    <source>
        <dbReference type="EMBL" id="MBY4636720.1"/>
    </source>
</evidence>
<protein>
    <submittedName>
        <fullName evidence="3">3-hydroxybutyrate dehydrogenase</fullName>
        <ecNumber evidence="3">1.1.1.30</ecNumber>
    </submittedName>
</protein>
<keyword evidence="4" id="KW-1185">Reference proteome</keyword>
<dbReference type="InterPro" id="IPR036291">
    <property type="entry name" value="NAD(P)-bd_dom_sf"/>
</dbReference>
<dbReference type="Proteomes" id="UP001166571">
    <property type="component" value="Unassembled WGS sequence"/>
</dbReference>
<evidence type="ECO:0000256" key="1">
    <source>
        <dbReference type="ARBA" id="ARBA00006484"/>
    </source>
</evidence>
<dbReference type="NCBIfam" id="NF009093">
    <property type="entry name" value="PRK12429.1"/>
    <property type="match status" value="1"/>
</dbReference>
<proteinExistence type="inferred from homology"/>
<dbReference type="InterPro" id="IPR011294">
    <property type="entry name" value="3-OHbutyrate_DH"/>
</dbReference>
<dbReference type="PANTHER" id="PTHR42879">
    <property type="entry name" value="3-OXOACYL-(ACYL-CARRIER-PROTEIN) REDUCTASE"/>
    <property type="match status" value="1"/>
</dbReference>
<dbReference type="InterPro" id="IPR050259">
    <property type="entry name" value="SDR"/>
</dbReference>
<sequence>MTVQPLAELIADKPLAGRVAIVTGSTSGIGLGIARALAAAGADLVINGIGDAGAIEAVRSELEQANGVRVLFDGANLMQPEGAVEMVDKALLRFGRVDILVNNAGIQHVSPIEDFPAEKWDAIIALNLSAAFHAIRTAFGPMKEAGWGRIINVASAHGLVASPFKSAYVAAKHGIVGLTKTVALEGARFGVTCNAICPGYVWTPLVENQIGDTAAARGISREEVVENVLLAAQPSKKFATVDELGALAVFLCSDGGQSITGTALPVDGGWTAQ</sequence>
<dbReference type="SUPFAM" id="SSF51735">
    <property type="entry name" value="NAD(P)-binding Rossmann-fold domains"/>
    <property type="match status" value="1"/>
</dbReference>
<accession>A0ABS7MCF6</accession>
<dbReference type="NCBIfam" id="TIGR01963">
    <property type="entry name" value="PHB_DH"/>
    <property type="match status" value="1"/>
</dbReference>
<gene>
    <name evidence="3" type="ORF">K5P26_06145</name>
</gene>
<dbReference type="GO" id="GO:0003858">
    <property type="term" value="F:3-hydroxybutyrate dehydrogenase activity"/>
    <property type="evidence" value="ECO:0007669"/>
    <property type="project" value="UniProtKB-EC"/>
</dbReference>
<keyword evidence="3" id="KW-0560">Oxidoreductase</keyword>